<keyword evidence="6" id="KW-0486">Methionine biosynthesis</keyword>
<keyword evidence="8" id="KW-1185">Reference proteome</keyword>
<dbReference type="InterPro" id="IPR005697">
    <property type="entry name" value="HST_MetA"/>
</dbReference>
<dbReference type="RefSeq" id="WP_222199278.1">
    <property type="nucleotide sequence ID" value="NZ_JAIMFO010000005.1"/>
</dbReference>
<feature type="site" description="Important for substrate specificity" evidence="6">
    <location>
        <position position="192"/>
    </location>
</feature>
<feature type="binding site" evidence="6">
    <location>
        <position position="163"/>
    </location>
    <ligand>
        <name>substrate</name>
    </ligand>
</feature>
<accession>A0ABS7MJN3</accession>
<evidence type="ECO:0000313" key="8">
    <source>
        <dbReference type="Proteomes" id="UP000700908"/>
    </source>
</evidence>
<gene>
    <name evidence="7" type="primary">metA</name>
    <name evidence="6" type="synonym">metAA</name>
    <name evidence="7" type="ORF">K6V98_04270</name>
</gene>
<comment type="pathway">
    <text evidence="6">Amino-acid biosynthesis; L-methionine biosynthesis via de novo pathway; O-acetyl-L-homoserine from L-homoserine: step 1/1.</text>
</comment>
<comment type="caution">
    <text evidence="6">Lacks conserved residue(s) required for the propagation of feature annotation.</text>
</comment>
<dbReference type="SUPFAM" id="SSF52317">
    <property type="entry name" value="Class I glutamine amidotransferase-like"/>
    <property type="match status" value="1"/>
</dbReference>
<evidence type="ECO:0000256" key="2">
    <source>
        <dbReference type="ARBA" id="ARBA00022605"/>
    </source>
</evidence>
<dbReference type="EC" id="2.3.1.31" evidence="6"/>
<dbReference type="PANTHER" id="PTHR20919:SF0">
    <property type="entry name" value="HOMOSERINE O-SUCCINYLTRANSFERASE"/>
    <property type="match status" value="1"/>
</dbReference>
<evidence type="ECO:0000256" key="1">
    <source>
        <dbReference type="ARBA" id="ARBA00022490"/>
    </source>
</evidence>
<name>A0ABS7MJN3_9ACTN</name>
<evidence type="ECO:0000256" key="3">
    <source>
        <dbReference type="ARBA" id="ARBA00022679"/>
    </source>
</evidence>
<feature type="site" description="Important for acyl-CoA specificity" evidence="6">
    <location>
        <position position="111"/>
    </location>
</feature>
<dbReference type="Pfam" id="PF04204">
    <property type="entry name" value="HTS"/>
    <property type="match status" value="1"/>
</dbReference>
<dbReference type="Gene3D" id="3.40.50.880">
    <property type="match status" value="1"/>
</dbReference>
<feature type="active site" description="Proton acceptor" evidence="6">
    <location>
        <position position="235"/>
    </location>
</feature>
<dbReference type="Proteomes" id="UP000700908">
    <property type="component" value="Unassembled WGS sequence"/>
</dbReference>
<feature type="binding site" evidence="6">
    <location>
        <position position="192"/>
    </location>
    <ligand>
        <name>substrate</name>
    </ligand>
</feature>
<evidence type="ECO:0000256" key="6">
    <source>
        <dbReference type="HAMAP-Rule" id="MF_00295"/>
    </source>
</evidence>
<reference evidence="7 8" key="1">
    <citation type="submission" date="2021-08" db="EMBL/GenBank/DDBJ databases">
        <title>Collinsella faecalis sp. nov. isolated from swine faeces.</title>
        <authorList>
            <person name="Oh B.S."/>
            <person name="Lee J.H."/>
        </authorList>
    </citation>
    <scope>NUCLEOTIDE SEQUENCE [LARGE SCALE GENOMIC DNA]</scope>
    <source>
        <strain evidence="7 8">AGMB00827</strain>
    </source>
</reference>
<comment type="similarity">
    <text evidence="6">Belongs to the MetA family.</text>
</comment>
<feature type="active site" description="Acyl-thioester intermediate" evidence="6">
    <location>
        <position position="142"/>
    </location>
</feature>
<comment type="function">
    <text evidence="6">Transfers an acetyl group from acetyl-CoA to L-homoserine, forming acetyl-L-homoserine.</text>
</comment>
<dbReference type="NCBIfam" id="TIGR01001">
    <property type="entry name" value="metA"/>
    <property type="match status" value="1"/>
</dbReference>
<dbReference type="InterPro" id="IPR029062">
    <property type="entry name" value="Class_I_gatase-like"/>
</dbReference>
<comment type="caution">
    <text evidence="7">The sequence shown here is derived from an EMBL/GenBank/DDBJ whole genome shotgun (WGS) entry which is preliminary data.</text>
</comment>
<feature type="active site" evidence="6">
    <location>
        <position position="237"/>
    </location>
</feature>
<feature type="binding site" evidence="6">
    <location>
        <position position="249"/>
    </location>
    <ligand>
        <name>substrate</name>
    </ligand>
</feature>
<keyword evidence="2 6" id="KW-0028">Amino-acid biosynthesis</keyword>
<keyword evidence="4 6" id="KW-0012">Acyltransferase</keyword>
<dbReference type="PANTHER" id="PTHR20919">
    <property type="entry name" value="HOMOSERINE O-SUCCINYLTRANSFERASE"/>
    <property type="match status" value="1"/>
</dbReference>
<dbReference type="HAMAP" id="MF_00295">
    <property type="entry name" value="MetA_acyltransf"/>
    <property type="match status" value="1"/>
</dbReference>
<comment type="subcellular location">
    <subcellularLocation>
        <location evidence="6">Cytoplasm</location>
    </subcellularLocation>
</comment>
<dbReference type="CDD" id="cd03131">
    <property type="entry name" value="GATase1_HTS"/>
    <property type="match status" value="1"/>
</dbReference>
<organism evidence="7 8">
    <name type="scientific">Collinsella ureilytica</name>
    <dbReference type="NCBI Taxonomy" id="2869515"/>
    <lineage>
        <taxon>Bacteria</taxon>
        <taxon>Bacillati</taxon>
        <taxon>Actinomycetota</taxon>
        <taxon>Coriobacteriia</taxon>
        <taxon>Coriobacteriales</taxon>
        <taxon>Coriobacteriaceae</taxon>
        <taxon>Collinsella</taxon>
    </lineage>
</organism>
<dbReference type="EMBL" id="JAIMFO010000005">
    <property type="protein sequence ID" value="MBY4797569.1"/>
    <property type="molecule type" value="Genomic_DNA"/>
</dbReference>
<comment type="catalytic activity">
    <reaction evidence="5 6">
        <text>L-homoserine + acetyl-CoA = O-acetyl-L-homoserine + CoA</text>
        <dbReference type="Rhea" id="RHEA:13701"/>
        <dbReference type="ChEBI" id="CHEBI:57287"/>
        <dbReference type="ChEBI" id="CHEBI:57288"/>
        <dbReference type="ChEBI" id="CHEBI:57476"/>
        <dbReference type="ChEBI" id="CHEBI:57716"/>
        <dbReference type="EC" id="2.3.1.31"/>
    </reaction>
</comment>
<dbReference type="GO" id="GO:0008899">
    <property type="term" value="F:homoserine O-succinyltransferase activity"/>
    <property type="evidence" value="ECO:0007669"/>
    <property type="project" value="UniProtKB-EC"/>
</dbReference>
<proteinExistence type="inferred from homology"/>
<keyword evidence="3 6" id="KW-0808">Transferase</keyword>
<evidence type="ECO:0000256" key="5">
    <source>
        <dbReference type="ARBA" id="ARBA00049043"/>
    </source>
</evidence>
<dbReference type="PIRSF" id="PIRSF000450">
    <property type="entry name" value="H_ser_succinyltr"/>
    <property type="match status" value="1"/>
</dbReference>
<evidence type="ECO:0000256" key="4">
    <source>
        <dbReference type="ARBA" id="ARBA00023315"/>
    </source>
</evidence>
<protein>
    <recommendedName>
        <fullName evidence="6">Homoserine O-acetyltransferase</fullName>
        <shortName evidence="6">HAT</shortName>
        <ecNumber evidence="6">2.3.1.31</ecNumber>
    </recommendedName>
    <alternativeName>
        <fullName evidence="6">Homoserine transacetylase</fullName>
        <shortName evidence="6">HTA</shortName>
    </alternativeName>
</protein>
<dbReference type="InterPro" id="IPR033752">
    <property type="entry name" value="MetA_family"/>
</dbReference>
<keyword evidence="1 6" id="KW-0963">Cytoplasm</keyword>
<sequence>MPIRIPDALPASSELESENIFVMTEFRALHQDIRPLRVLILNLMPTKIATETQIMRQLSNTPLQVEVELLRADSHESRNVSATHLETFYRTFRDVRYDRYDGLIITGAPVEQLRFEEVDYWSELQEIMDWSSTNVHSTLHICWGAQAGLYHHYGIPKYALPEKATGVFEHHLVEPRSPLVRGIDDTFRAVHSRNTEVRRQDIERVPELEIIAESDEAGLYIVKSTDSSRFFVFGHPEYDAETLRLEYERDLARGIPVAIPRHYFPGDDPSAEPPNTWRSHAQLLYTNWLNYYVYQTTPYDLRSIGRDVRSRSGLV</sequence>
<evidence type="ECO:0000313" key="7">
    <source>
        <dbReference type="EMBL" id="MBY4797569.1"/>
    </source>
</evidence>